<reference evidence="1" key="1">
    <citation type="submission" date="2020-09" db="EMBL/GenBank/DDBJ databases">
        <authorList>
            <person name="Kim M.K."/>
        </authorList>
    </citation>
    <scope>NUCLEOTIDE SEQUENCE</scope>
    <source>
        <strain evidence="1">BT702</strain>
    </source>
</reference>
<protein>
    <submittedName>
        <fullName evidence="1">Uncharacterized protein</fullName>
    </submittedName>
</protein>
<evidence type="ECO:0000313" key="1">
    <source>
        <dbReference type="EMBL" id="MBD2705599.1"/>
    </source>
</evidence>
<keyword evidence="2" id="KW-1185">Reference proteome</keyword>
<comment type="caution">
    <text evidence="1">The sequence shown here is derived from an EMBL/GenBank/DDBJ whole genome shotgun (WGS) entry which is preliminary data.</text>
</comment>
<organism evidence="1 2">
    <name type="scientific">Spirosoma profusum</name>
    <dbReference type="NCBI Taxonomy" id="2771354"/>
    <lineage>
        <taxon>Bacteria</taxon>
        <taxon>Pseudomonadati</taxon>
        <taxon>Bacteroidota</taxon>
        <taxon>Cytophagia</taxon>
        <taxon>Cytophagales</taxon>
        <taxon>Cytophagaceae</taxon>
        <taxon>Spirosoma</taxon>
    </lineage>
</organism>
<sequence>MNTLNKPDLHAYFYDTYFLPTQQQNPADPIPKVLEKALDAIPFQARISERTLQRIRAKKER</sequence>
<evidence type="ECO:0000313" key="2">
    <source>
        <dbReference type="Proteomes" id="UP000598820"/>
    </source>
</evidence>
<dbReference type="RefSeq" id="WP_190893196.1">
    <property type="nucleotide sequence ID" value="NZ_JACWZY010000062.1"/>
</dbReference>
<proteinExistence type="predicted"/>
<dbReference type="EMBL" id="JACWZY010000062">
    <property type="protein sequence ID" value="MBD2705599.1"/>
    <property type="molecule type" value="Genomic_DNA"/>
</dbReference>
<dbReference type="Proteomes" id="UP000598820">
    <property type="component" value="Unassembled WGS sequence"/>
</dbReference>
<dbReference type="AlphaFoldDB" id="A0A927AWC7"/>
<name>A0A927AWC7_9BACT</name>
<gene>
    <name evidence="1" type="ORF">IC229_33635</name>
</gene>
<accession>A0A927AWC7</accession>